<feature type="non-terminal residue" evidence="1">
    <location>
        <position position="1"/>
    </location>
</feature>
<evidence type="ECO:0000313" key="2">
    <source>
        <dbReference type="Proteomes" id="UP000249748"/>
    </source>
</evidence>
<gene>
    <name evidence="1" type="ORF">BO79DRAFT_262138</name>
</gene>
<reference evidence="1" key="1">
    <citation type="submission" date="2018-02" db="EMBL/GenBank/DDBJ databases">
        <title>The genomes of Aspergillus section Nigri reveals drivers in fungal speciation.</title>
        <authorList>
            <consortium name="DOE Joint Genome Institute"/>
            <person name="Vesth T.C."/>
            <person name="Nybo J."/>
            <person name="Theobald S."/>
            <person name="Brandl J."/>
            <person name="Frisvad J.C."/>
            <person name="Nielsen K.F."/>
            <person name="Lyhne E.K."/>
            <person name="Kogle M.E."/>
            <person name="Kuo A."/>
            <person name="Riley R."/>
            <person name="Clum A."/>
            <person name="Nolan M."/>
            <person name="Lipzen A."/>
            <person name="Salamov A."/>
            <person name="Henrissat B."/>
            <person name="Wiebenga A."/>
            <person name="De vries R.P."/>
            <person name="Grigoriev I.V."/>
            <person name="Mortensen U.H."/>
            <person name="Andersen M.R."/>
            <person name="Baker S.E."/>
        </authorList>
    </citation>
    <scope>NUCLEOTIDE SEQUENCE</scope>
    <source>
        <strain evidence="1">CBS 115574</strain>
    </source>
</reference>
<accession>A0ACD1IIP6</accession>
<organism evidence="1 2">
    <name type="scientific">Aspergillus costaricaensis CBS 115574</name>
    <dbReference type="NCBI Taxonomy" id="1448317"/>
    <lineage>
        <taxon>Eukaryota</taxon>
        <taxon>Fungi</taxon>
        <taxon>Dikarya</taxon>
        <taxon>Ascomycota</taxon>
        <taxon>Pezizomycotina</taxon>
        <taxon>Eurotiomycetes</taxon>
        <taxon>Eurotiomycetidae</taxon>
        <taxon>Eurotiales</taxon>
        <taxon>Aspergillaceae</taxon>
        <taxon>Aspergillus</taxon>
        <taxon>Aspergillus subgen. Circumdati</taxon>
    </lineage>
</organism>
<keyword evidence="2" id="KW-1185">Reference proteome</keyword>
<protein>
    <submittedName>
        <fullName evidence="1">Uncharacterized protein</fullName>
    </submittedName>
</protein>
<dbReference type="EMBL" id="KZ824544">
    <property type="protein sequence ID" value="RAK90478.1"/>
    <property type="molecule type" value="Genomic_DNA"/>
</dbReference>
<proteinExistence type="predicted"/>
<name>A0ACD1IIP6_9EURO</name>
<dbReference type="Proteomes" id="UP000249748">
    <property type="component" value="Unassembled WGS sequence"/>
</dbReference>
<evidence type="ECO:0000313" key="1">
    <source>
        <dbReference type="EMBL" id="RAK90478.1"/>
    </source>
</evidence>
<sequence length="171" mass="19172">TCHSPEKESPLVTHKETAKFCCCHGTEASRLESSLRWCRLGGHSRVVPSMRDYSERFIWFPPVGRSRTRLALSHEQDGKSDICAKATRGASYDTCYNCSVMRETAKSNCGYNCYWMPAPTWRCLFPGTSQSATNETESIGNRDLIPALIQSNDPAMLSSTVSPILHVRDYL</sequence>